<keyword evidence="5 6" id="KW-0472">Membrane</keyword>
<feature type="transmembrane region" description="Helical" evidence="6">
    <location>
        <begin position="18"/>
        <end position="41"/>
    </location>
</feature>
<evidence type="ECO:0000256" key="1">
    <source>
        <dbReference type="ARBA" id="ARBA00004651"/>
    </source>
</evidence>
<evidence type="ECO:0000256" key="6">
    <source>
        <dbReference type="SAM" id="Phobius"/>
    </source>
</evidence>
<feature type="transmembrane region" description="Helical" evidence="6">
    <location>
        <begin position="53"/>
        <end position="74"/>
    </location>
</feature>
<dbReference type="GO" id="GO:0005886">
    <property type="term" value="C:plasma membrane"/>
    <property type="evidence" value="ECO:0007669"/>
    <property type="project" value="UniProtKB-SubCell"/>
</dbReference>
<keyword evidence="3 6" id="KW-0812">Transmembrane</keyword>
<feature type="transmembrane region" description="Helical" evidence="6">
    <location>
        <begin position="81"/>
        <end position="104"/>
    </location>
</feature>
<feature type="transmembrane region" description="Helical" evidence="6">
    <location>
        <begin position="316"/>
        <end position="338"/>
    </location>
</feature>
<dbReference type="InterPro" id="IPR011701">
    <property type="entry name" value="MFS"/>
</dbReference>
<feature type="transmembrane region" description="Helical" evidence="6">
    <location>
        <begin position="261"/>
        <end position="279"/>
    </location>
</feature>
<feature type="transmembrane region" description="Helical" evidence="6">
    <location>
        <begin position="359"/>
        <end position="379"/>
    </location>
</feature>
<dbReference type="HOGENOM" id="CLU_034180_13_2_11"/>
<dbReference type="RefSeq" id="WP_015770981.1">
    <property type="nucleotide sequence ID" value="NC_013174.1"/>
</dbReference>
<organism evidence="7 8">
    <name type="scientific">Jonesia denitrificans (strain ATCC 14870 / DSM 20603 / BCRC 15368 / CIP 55.134 / JCM 11481 / NBRC 15587 / NCTC 10816 / Prevot 55134)</name>
    <name type="common">Listeria denitrificans</name>
    <dbReference type="NCBI Taxonomy" id="471856"/>
    <lineage>
        <taxon>Bacteria</taxon>
        <taxon>Bacillati</taxon>
        <taxon>Actinomycetota</taxon>
        <taxon>Actinomycetes</taxon>
        <taxon>Micrococcales</taxon>
        <taxon>Jonesiaceae</taxon>
        <taxon>Jonesia</taxon>
    </lineage>
</organism>
<feature type="transmembrane region" description="Helical" evidence="6">
    <location>
        <begin position="110"/>
        <end position="138"/>
    </location>
</feature>
<dbReference type="PANTHER" id="PTHR23513">
    <property type="entry name" value="INTEGRAL MEMBRANE EFFLUX PROTEIN-RELATED"/>
    <property type="match status" value="1"/>
</dbReference>
<reference evidence="7 8" key="1">
    <citation type="journal article" date="2009" name="Stand. Genomic Sci.">
        <title>Complete genome sequence of Jonesia denitrificans type strain (Prevot 55134).</title>
        <authorList>
            <person name="Pukall R."/>
            <person name="Gehrich-Schroter G."/>
            <person name="Lapidus A."/>
            <person name="Nolan M."/>
            <person name="Glavina Del Rio T."/>
            <person name="Lucas S."/>
            <person name="Chen F."/>
            <person name="Tice H."/>
            <person name="Pitluck S."/>
            <person name="Cheng J.F."/>
            <person name="Copeland A."/>
            <person name="Saunders E."/>
            <person name="Brettin T."/>
            <person name="Detter J.C."/>
            <person name="Bruce D."/>
            <person name="Goodwin L."/>
            <person name="Pati A."/>
            <person name="Ivanova N."/>
            <person name="Mavromatis K."/>
            <person name="Ovchinnikova G."/>
            <person name="Chen A."/>
            <person name="Palaniappan K."/>
            <person name="Land M."/>
            <person name="Hauser L."/>
            <person name="Chang Y.J."/>
            <person name="Jeffries C.D."/>
            <person name="Chain P."/>
            <person name="Goker M."/>
            <person name="Bristow J."/>
            <person name="Eisen J.A."/>
            <person name="Markowitz V."/>
            <person name="Hugenholtz P."/>
            <person name="Kyrpides N.C."/>
            <person name="Klenk H.P."/>
            <person name="Han C."/>
        </authorList>
    </citation>
    <scope>NUCLEOTIDE SEQUENCE [LARGE SCALE GENOMIC DNA]</scope>
    <source>
        <strain evidence="8">ATCC 14870 / DSM 20603 / BCRC 15368 / CIP 55.134 / JCM 11481 / NBRC 15587 / NCTC 10816 / Prevot 55134</strain>
    </source>
</reference>
<accession>C7R1D8</accession>
<name>C7R1D8_JONDD</name>
<proteinExistence type="predicted"/>
<dbReference type="AlphaFoldDB" id="C7R1D8"/>
<evidence type="ECO:0000256" key="5">
    <source>
        <dbReference type="ARBA" id="ARBA00023136"/>
    </source>
</evidence>
<feature type="transmembrane region" description="Helical" evidence="6">
    <location>
        <begin position="291"/>
        <end position="310"/>
    </location>
</feature>
<feature type="transmembrane region" description="Helical" evidence="6">
    <location>
        <begin position="228"/>
        <end position="249"/>
    </location>
</feature>
<dbReference type="EMBL" id="CP001706">
    <property type="protein sequence ID" value="ACV08353.1"/>
    <property type="molecule type" value="Genomic_DNA"/>
</dbReference>
<feature type="transmembrane region" description="Helical" evidence="6">
    <location>
        <begin position="174"/>
        <end position="193"/>
    </location>
</feature>
<dbReference type="Proteomes" id="UP000000628">
    <property type="component" value="Chromosome"/>
</dbReference>
<dbReference type="Gene3D" id="1.20.1250.20">
    <property type="entry name" value="MFS general substrate transporter like domains"/>
    <property type="match status" value="1"/>
</dbReference>
<comment type="subcellular location">
    <subcellularLocation>
        <location evidence="1">Cell membrane</location>
        <topology evidence="1">Multi-pass membrane protein</topology>
    </subcellularLocation>
</comment>
<evidence type="ECO:0000256" key="4">
    <source>
        <dbReference type="ARBA" id="ARBA00022989"/>
    </source>
</evidence>
<keyword evidence="2" id="KW-1003">Cell membrane</keyword>
<dbReference type="KEGG" id="jde:Jden_0689"/>
<evidence type="ECO:0000256" key="2">
    <source>
        <dbReference type="ARBA" id="ARBA00022475"/>
    </source>
</evidence>
<sequence length="439" mass="47201">MPTPPPITLRGHRDFQRLWAADALSQVGAQLTALALPIYAVRYLGADEMAMGYLSSSQTIAFLVLGLPAGVWVDRMRKRSVLIWADLLRAVVLGAVVVVAMLGYGSMPLLYVAGVAISVATVFFDIAHLSYLPGLVGLAHISEGNTKLQATYSIAAVSVPAVGGALLRVVSSPILIAVNVVTYVVSVVILGRIRHSEDRPPREQYIPLVPAMREGLAFIVRTPLLNRLVFATAANAFFSTMGFAMFTYYILETLKRDSATLGVIMTASAVGGILGAVIARRATLWVGEGRIIALSALASPLLFAGLPLAWHLRDAVSPVVVVICAGFAMQVSVTLFNVSQVSFRQRLCPPELLGRMNASFRFLVWGTMPFSGIVGGVIADRWGVVTMLWVVVVGEVVAALFLVLSPFVTLRDLPSRVMETVHDDGSAEESRQDRPSTNE</sequence>
<gene>
    <name evidence="7" type="ordered locus">Jden_0689</name>
</gene>
<dbReference type="eggNOG" id="COG0477">
    <property type="taxonomic scope" value="Bacteria"/>
</dbReference>
<dbReference type="PANTHER" id="PTHR23513:SF6">
    <property type="entry name" value="MAJOR FACILITATOR SUPERFAMILY ASSOCIATED DOMAIN-CONTAINING PROTEIN"/>
    <property type="match status" value="1"/>
</dbReference>
<evidence type="ECO:0000313" key="7">
    <source>
        <dbReference type="EMBL" id="ACV08353.1"/>
    </source>
</evidence>
<dbReference type="SUPFAM" id="SSF103473">
    <property type="entry name" value="MFS general substrate transporter"/>
    <property type="match status" value="1"/>
</dbReference>
<dbReference type="GO" id="GO:0022857">
    <property type="term" value="F:transmembrane transporter activity"/>
    <property type="evidence" value="ECO:0007669"/>
    <property type="project" value="InterPro"/>
</dbReference>
<evidence type="ECO:0000313" key="8">
    <source>
        <dbReference type="Proteomes" id="UP000000628"/>
    </source>
</evidence>
<dbReference type="Pfam" id="PF07690">
    <property type="entry name" value="MFS_1"/>
    <property type="match status" value="1"/>
</dbReference>
<keyword evidence="4 6" id="KW-1133">Transmembrane helix</keyword>
<dbReference type="InterPro" id="IPR036259">
    <property type="entry name" value="MFS_trans_sf"/>
</dbReference>
<dbReference type="STRING" id="471856.Jden_0689"/>
<feature type="transmembrane region" description="Helical" evidence="6">
    <location>
        <begin position="385"/>
        <end position="408"/>
    </location>
</feature>
<dbReference type="CDD" id="cd06173">
    <property type="entry name" value="MFS_MefA_like"/>
    <property type="match status" value="1"/>
</dbReference>
<keyword evidence="8" id="KW-1185">Reference proteome</keyword>
<protein>
    <submittedName>
        <fullName evidence="7">Major facilitator superfamily MFS_1</fullName>
    </submittedName>
</protein>
<dbReference type="OrthoDB" id="9815525at2"/>
<evidence type="ECO:0000256" key="3">
    <source>
        <dbReference type="ARBA" id="ARBA00022692"/>
    </source>
</evidence>